<dbReference type="OrthoDB" id="1752147at2759"/>
<dbReference type="InParanoid" id="A0A1Q3BBF0"/>
<comment type="caution">
    <text evidence="3">The sequence shown here is derived from an EMBL/GenBank/DDBJ whole genome shotgun (WGS) entry which is preliminary data.</text>
</comment>
<gene>
    <name evidence="3" type="ORF">CFOL_v3_08856</name>
</gene>
<evidence type="ECO:0000259" key="2">
    <source>
        <dbReference type="PROSITE" id="PS00028"/>
    </source>
</evidence>
<protein>
    <recommendedName>
        <fullName evidence="2">C2H2-type domain-containing protein</fullName>
    </recommendedName>
</protein>
<sequence length="143" mass="15703">MRVPTPIPNLNENPVLGYGRTHSLPTNKNGPYTCPKCRHVYQTAQAFAAHIGSHYKSESKAERKKRRANIYKKRCLRLVQSSDGLTVVPASLRMEGVRNGGGIGNADATSDHNEAFNQDQDVQGIPVKKDFASAGIKIEKESV</sequence>
<proteinExistence type="predicted"/>
<evidence type="ECO:0000313" key="3">
    <source>
        <dbReference type="EMBL" id="GAV65341.1"/>
    </source>
</evidence>
<dbReference type="EMBL" id="BDDD01000402">
    <property type="protein sequence ID" value="GAV65341.1"/>
    <property type="molecule type" value="Genomic_DNA"/>
</dbReference>
<dbReference type="InterPro" id="IPR013087">
    <property type="entry name" value="Znf_C2H2_type"/>
</dbReference>
<keyword evidence="4" id="KW-1185">Reference proteome</keyword>
<dbReference type="Proteomes" id="UP000187406">
    <property type="component" value="Unassembled WGS sequence"/>
</dbReference>
<dbReference type="AlphaFoldDB" id="A0A1Q3BBF0"/>
<organism evidence="3 4">
    <name type="scientific">Cephalotus follicularis</name>
    <name type="common">Albany pitcher plant</name>
    <dbReference type="NCBI Taxonomy" id="3775"/>
    <lineage>
        <taxon>Eukaryota</taxon>
        <taxon>Viridiplantae</taxon>
        <taxon>Streptophyta</taxon>
        <taxon>Embryophyta</taxon>
        <taxon>Tracheophyta</taxon>
        <taxon>Spermatophyta</taxon>
        <taxon>Magnoliopsida</taxon>
        <taxon>eudicotyledons</taxon>
        <taxon>Gunneridae</taxon>
        <taxon>Pentapetalae</taxon>
        <taxon>rosids</taxon>
        <taxon>fabids</taxon>
        <taxon>Oxalidales</taxon>
        <taxon>Cephalotaceae</taxon>
        <taxon>Cephalotus</taxon>
    </lineage>
</organism>
<evidence type="ECO:0000256" key="1">
    <source>
        <dbReference type="SAM" id="MobiDB-lite"/>
    </source>
</evidence>
<evidence type="ECO:0000313" key="4">
    <source>
        <dbReference type="Proteomes" id="UP000187406"/>
    </source>
</evidence>
<feature type="domain" description="C2H2-type" evidence="2">
    <location>
        <begin position="34"/>
        <end position="54"/>
    </location>
</feature>
<feature type="region of interest" description="Disordered" evidence="1">
    <location>
        <begin position="1"/>
        <end position="27"/>
    </location>
</feature>
<name>A0A1Q3BBF0_CEPFO</name>
<dbReference type="PROSITE" id="PS00028">
    <property type="entry name" value="ZINC_FINGER_C2H2_1"/>
    <property type="match status" value="1"/>
</dbReference>
<accession>A0A1Q3BBF0</accession>
<reference evidence="4" key="1">
    <citation type="submission" date="2016-04" db="EMBL/GenBank/DDBJ databases">
        <title>Cephalotus genome sequencing.</title>
        <authorList>
            <person name="Fukushima K."/>
            <person name="Hasebe M."/>
            <person name="Fang X."/>
        </authorList>
    </citation>
    <scope>NUCLEOTIDE SEQUENCE [LARGE SCALE GENOMIC DNA]</scope>
    <source>
        <strain evidence="4">cv. St1</strain>
    </source>
</reference>